<dbReference type="GO" id="GO:0016020">
    <property type="term" value="C:membrane"/>
    <property type="evidence" value="ECO:0007669"/>
    <property type="project" value="TreeGrafter"/>
</dbReference>
<evidence type="ECO:0000313" key="2">
    <source>
        <dbReference type="EMBL" id="KAJ8923299.1"/>
    </source>
</evidence>
<dbReference type="AlphaFoldDB" id="A0AAV8W9V0"/>
<organism evidence="2 3">
    <name type="scientific">Exocentrus adspersus</name>
    <dbReference type="NCBI Taxonomy" id="1586481"/>
    <lineage>
        <taxon>Eukaryota</taxon>
        <taxon>Metazoa</taxon>
        <taxon>Ecdysozoa</taxon>
        <taxon>Arthropoda</taxon>
        <taxon>Hexapoda</taxon>
        <taxon>Insecta</taxon>
        <taxon>Pterygota</taxon>
        <taxon>Neoptera</taxon>
        <taxon>Endopterygota</taxon>
        <taxon>Coleoptera</taxon>
        <taxon>Polyphaga</taxon>
        <taxon>Cucujiformia</taxon>
        <taxon>Chrysomeloidea</taxon>
        <taxon>Cerambycidae</taxon>
        <taxon>Lamiinae</taxon>
        <taxon>Acanthocinini</taxon>
        <taxon>Exocentrus</taxon>
    </lineage>
</organism>
<comment type="caution">
    <text evidence="2">The sequence shown here is derived from an EMBL/GenBank/DDBJ whole genome shotgun (WGS) entry which is preliminary data.</text>
</comment>
<reference evidence="2 3" key="1">
    <citation type="journal article" date="2023" name="Insect Mol. Biol.">
        <title>Genome sequencing provides insights into the evolution of gene families encoding plant cell wall-degrading enzymes in longhorned beetles.</title>
        <authorList>
            <person name="Shin N.R."/>
            <person name="Okamura Y."/>
            <person name="Kirsch R."/>
            <person name="Pauchet Y."/>
        </authorList>
    </citation>
    <scope>NUCLEOTIDE SEQUENCE [LARGE SCALE GENOMIC DNA]</scope>
    <source>
        <strain evidence="2">EAD_L_NR</strain>
    </source>
</reference>
<evidence type="ECO:0000313" key="3">
    <source>
        <dbReference type="Proteomes" id="UP001159042"/>
    </source>
</evidence>
<dbReference type="GO" id="GO:0005829">
    <property type="term" value="C:cytosol"/>
    <property type="evidence" value="ECO:0007669"/>
    <property type="project" value="TreeGrafter"/>
</dbReference>
<keyword evidence="1" id="KW-0732">Signal</keyword>
<name>A0AAV8W9V0_9CUCU</name>
<dbReference type="Pfam" id="PF15882">
    <property type="entry name" value="DUF4735"/>
    <property type="match status" value="1"/>
</dbReference>
<evidence type="ECO:0000256" key="1">
    <source>
        <dbReference type="SAM" id="SignalP"/>
    </source>
</evidence>
<feature type="signal peptide" evidence="1">
    <location>
        <begin position="1"/>
        <end position="20"/>
    </location>
</feature>
<protein>
    <submittedName>
        <fullName evidence="2">Uncharacterized protein</fullName>
    </submittedName>
</protein>
<dbReference type="PANTHER" id="PTHR33539">
    <property type="entry name" value="UPF0764 PROTEIN C16ORF89"/>
    <property type="match status" value="1"/>
</dbReference>
<gene>
    <name evidence="2" type="ORF">NQ315_001857</name>
</gene>
<feature type="chain" id="PRO_5043597285" evidence="1">
    <location>
        <begin position="21"/>
        <end position="340"/>
    </location>
</feature>
<dbReference type="Proteomes" id="UP001159042">
    <property type="component" value="Unassembled WGS sequence"/>
</dbReference>
<keyword evidence="3" id="KW-1185">Reference proteome</keyword>
<dbReference type="PANTHER" id="PTHR33539:SF1">
    <property type="entry name" value="UPF0764 PROTEIN C16ORF89"/>
    <property type="match status" value="1"/>
</dbReference>
<accession>A0AAV8W9V0</accession>
<sequence length="340" mass="39234">MKLPIIFTIFLFNSVIVIKANTDVYRTISTRLHNVLDFVEEKHNEFGFDGLLGITFAHASLIKTLQHPFWGDIREDIYSLIHKCRKIHNEIYPLLPNYPQYMIAFRNTLLDAKRWSTVLPDNFILGGIAYLGYYKNWTADVIINNKKAVYRNVKSDTCLREIIEQSKPNEQCYVSNICNEMMLDTERVDSGYLLTHRQESIIIAITITCSFYRLLYLEIIKLRGCTLPDKYSSDSSKLINVYCSYIYKEAKTSEKLGFPHHDIFLEQVVLCGMEGYAEFFNTKWINSIMHWQDPHGCYESIGHNLSKRTSFAVDFGCSDHTTGLGAAALALHLRYVSTLS</sequence>
<proteinExistence type="predicted"/>
<dbReference type="EMBL" id="JANEYG010000005">
    <property type="protein sequence ID" value="KAJ8923299.1"/>
    <property type="molecule type" value="Genomic_DNA"/>
</dbReference>
<dbReference type="InterPro" id="IPR031751">
    <property type="entry name" value="DUF4735"/>
</dbReference>